<feature type="domain" description="DUF2157" evidence="2">
    <location>
        <begin position="8"/>
        <end position="150"/>
    </location>
</feature>
<feature type="transmembrane region" description="Helical" evidence="1">
    <location>
        <begin position="131"/>
        <end position="148"/>
    </location>
</feature>
<gene>
    <name evidence="3" type="ORF">KK062_24490</name>
</gene>
<feature type="transmembrane region" description="Helical" evidence="1">
    <location>
        <begin position="290"/>
        <end position="309"/>
    </location>
</feature>
<dbReference type="AlphaFoldDB" id="A0AAP2E4A3"/>
<dbReference type="EMBL" id="JAHESE010000033">
    <property type="protein sequence ID" value="MBT1711424.1"/>
    <property type="molecule type" value="Genomic_DNA"/>
</dbReference>
<feature type="transmembrane region" description="Helical" evidence="1">
    <location>
        <begin position="187"/>
        <end position="205"/>
    </location>
</feature>
<feature type="transmembrane region" description="Helical" evidence="1">
    <location>
        <begin position="265"/>
        <end position="284"/>
    </location>
</feature>
<accession>A0AAP2E4A3</accession>
<name>A0AAP2E4A3_9BACT</name>
<keyword evidence="4" id="KW-1185">Reference proteome</keyword>
<evidence type="ECO:0000256" key="1">
    <source>
        <dbReference type="SAM" id="Phobius"/>
    </source>
</evidence>
<feature type="transmembrane region" description="Helical" evidence="1">
    <location>
        <begin position="105"/>
        <end position="125"/>
    </location>
</feature>
<proteinExistence type="predicted"/>
<dbReference type="InterPro" id="IPR018677">
    <property type="entry name" value="DUF2157"/>
</dbReference>
<keyword evidence="1" id="KW-0472">Membrane</keyword>
<organism evidence="3 4">
    <name type="scientific">Dawidia cretensis</name>
    <dbReference type="NCBI Taxonomy" id="2782350"/>
    <lineage>
        <taxon>Bacteria</taxon>
        <taxon>Pseudomonadati</taxon>
        <taxon>Bacteroidota</taxon>
        <taxon>Cytophagia</taxon>
        <taxon>Cytophagales</taxon>
        <taxon>Chryseotaleaceae</taxon>
        <taxon>Dawidia</taxon>
    </lineage>
</organism>
<feature type="transmembrane region" description="Helical" evidence="1">
    <location>
        <begin position="64"/>
        <end position="85"/>
    </location>
</feature>
<dbReference type="Proteomes" id="UP001319080">
    <property type="component" value="Unassembled WGS sequence"/>
</dbReference>
<protein>
    <submittedName>
        <fullName evidence="3">DUF2157 domain-containing protein</fullName>
    </submittedName>
</protein>
<evidence type="ECO:0000313" key="3">
    <source>
        <dbReference type="EMBL" id="MBT1711424.1"/>
    </source>
</evidence>
<evidence type="ECO:0000313" key="4">
    <source>
        <dbReference type="Proteomes" id="UP001319080"/>
    </source>
</evidence>
<feature type="transmembrane region" description="Helical" evidence="1">
    <location>
        <begin position="217"/>
        <end position="235"/>
    </location>
</feature>
<evidence type="ECO:0000259" key="2">
    <source>
        <dbReference type="Pfam" id="PF09925"/>
    </source>
</evidence>
<keyword evidence="1" id="KW-0812">Transmembrane</keyword>
<comment type="caution">
    <text evidence="3">The sequence shown here is derived from an EMBL/GenBank/DDBJ whole genome shotgun (WGS) entry which is preliminary data.</text>
</comment>
<reference evidence="3 4" key="1">
    <citation type="submission" date="2021-05" db="EMBL/GenBank/DDBJ databases">
        <title>A Polyphasic approach of four new species of the genus Ohtaekwangia: Ohtaekwangia histidinii sp. nov., Ohtaekwangia cretensis sp. nov., Ohtaekwangia indiensis sp. nov., Ohtaekwangia reichenbachii sp. nov. from diverse environment.</title>
        <authorList>
            <person name="Octaviana S."/>
        </authorList>
    </citation>
    <scope>NUCLEOTIDE SEQUENCE [LARGE SCALE GENOMIC DNA]</scope>
    <source>
        <strain evidence="3 4">PWU5</strain>
    </source>
</reference>
<feature type="transmembrane region" description="Helical" evidence="1">
    <location>
        <begin position="40"/>
        <end position="58"/>
    </location>
</feature>
<feature type="transmembrane region" description="Helical" evidence="1">
    <location>
        <begin position="241"/>
        <end position="258"/>
    </location>
</feature>
<dbReference type="Pfam" id="PF09925">
    <property type="entry name" value="DUF2157"/>
    <property type="match status" value="1"/>
</dbReference>
<keyword evidence="1" id="KW-1133">Transmembrane helix</keyword>
<sequence length="319" mass="36467">MRIEHLDELREKGLITEHQYNTIEPIATRKVLSVFYELRILLYLGVMLFTTGVGILLYQNIGDMGHILAVVSLFILTGVCFWYAFRYAPGYSNGKTKAPTPYFDYVVLLGSLLFISALTYLQIQYELFDDGLGATTLVTAAFFFFAAYRFDHLAVLSLAITALASFWGISVSPQKWYSGDFFSEGELYNIALVFGAVLATVAVVLDRRDVKRHFTFTYMNFSALIFLTGALTGVFVNSDYYVLYLLLLYAGCGVIVYSAHRRKSFLFLLYAFVYAYIGTTYMLVDLIQDVILWLFYFFASCGGFIFFIIQYKNYFKRAE</sequence>
<dbReference type="RefSeq" id="WP_254086998.1">
    <property type="nucleotide sequence ID" value="NZ_JAHESE010000033.1"/>
</dbReference>
<feature type="transmembrane region" description="Helical" evidence="1">
    <location>
        <begin position="153"/>
        <end position="172"/>
    </location>
</feature>